<feature type="region of interest" description="Disordered" evidence="1">
    <location>
        <begin position="30"/>
        <end position="58"/>
    </location>
</feature>
<protein>
    <submittedName>
        <fullName evidence="2">Uncharacterized protein</fullName>
    </submittedName>
</protein>
<dbReference type="AlphaFoldDB" id="A0AAV7TGM0"/>
<evidence type="ECO:0000313" key="3">
    <source>
        <dbReference type="Proteomes" id="UP001066276"/>
    </source>
</evidence>
<feature type="region of interest" description="Disordered" evidence="1">
    <location>
        <begin position="1"/>
        <end position="20"/>
    </location>
</feature>
<name>A0AAV7TGM0_PLEWA</name>
<accession>A0AAV7TGM0</accession>
<comment type="caution">
    <text evidence="2">The sequence shown here is derived from an EMBL/GenBank/DDBJ whole genome shotgun (WGS) entry which is preliminary data.</text>
</comment>
<sequence>MARCAHKHEAGEWTPPECSRGSKLIMVPRSASGTVCRSSEGRRSLRTPPPECGSPAEAVRGPIARRGWKSRCDRCTHMGWAERPRRISRNSHPPS</sequence>
<dbReference type="EMBL" id="JANPWB010000006">
    <property type="protein sequence ID" value="KAJ1175565.1"/>
    <property type="molecule type" value="Genomic_DNA"/>
</dbReference>
<proteinExistence type="predicted"/>
<gene>
    <name evidence="2" type="ORF">NDU88_000852</name>
</gene>
<evidence type="ECO:0000256" key="1">
    <source>
        <dbReference type="SAM" id="MobiDB-lite"/>
    </source>
</evidence>
<reference evidence="2" key="1">
    <citation type="journal article" date="2022" name="bioRxiv">
        <title>Sequencing and chromosome-scale assembly of the giantPleurodeles waltlgenome.</title>
        <authorList>
            <person name="Brown T."/>
            <person name="Elewa A."/>
            <person name="Iarovenko S."/>
            <person name="Subramanian E."/>
            <person name="Araus A.J."/>
            <person name="Petzold A."/>
            <person name="Susuki M."/>
            <person name="Suzuki K.-i.T."/>
            <person name="Hayashi T."/>
            <person name="Toyoda A."/>
            <person name="Oliveira C."/>
            <person name="Osipova E."/>
            <person name="Leigh N.D."/>
            <person name="Simon A."/>
            <person name="Yun M.H."/>
        </authorList>
    </citation>
    <scope>NUCLEOTIDE SEQUENCE</scope>
    <source>
        <strain evidence="2">20211129_DDA</strain>
        <tissue evidence="2">Liver</tissue>
    </source>
</reference>
<organism evidence="2 3">
    <name type="scientific">Pleurodeles waltl</name>
    <name type="common">Iberian ribbed newt</name>
    <dbReference type="NCBI Taxonomy" id="8319"/>
    <lineage>
        <taxon>Eukaryota</taxon>
        <taxon>Metazoa</taxon>
        <taxon>Chordata</taxon>
        <taxon>Craniata</taxon>
        <taxon>Vertebrata</taxon>
        <taxon>Euteleostomi</taxon>
        <taxon>Amphibia</taxon>
        <taxon>Batrachia</taxon>
        <taxon>Caudata</taxon>
        <taxon>Salamandroidea</taxon>
        <taxon>Salamandridae</taxon>
        <taxon>Pleurodelinae</taxon>
        <taxon>Pleurodeles</taxon>
    </lineage>
</organism>
<dbReference type="Proteomes" id="UP001066276">
    <property type="component" value="Chromosome 3_2"/>
</dbReference>
<evidence type="ECO:0000313" key="2">
    <source>
        <dbReference type="EMBL" id="KAJ1175565.1"/>
    </source>
</evidence>
<keyword evidence="3" id="KW-1185">Reference proteome</keyword>